<dbReference type="AlphaFoldDB" id="A0A9P6CK36"/>
<dbReference type="GO" id="GO:0000455">
    <property type="term" value="P:enzyme-directed rRNA pseudouridine synthesis"/>
    <property type="evidence" value="ECO:0007669"/>
    <property type="project" value="TreeGrafter"/>
</dbReference>
<protein>
    <submittedName>
        <fullName evidence="3">Pseudouridine synthase</fullName>
    </submittedName>
</protein>
<comment type="similarity">
    <text evidence="1">Belongs to the pseudouridine synthase RluA family.</text>
</comment>
<evidence type="ECO:0000313" key="3">
    <source>
        <dbReference type="EMBL" id="KAF9463403.1"/>
    </source>
</evidence>
<feature type="domain" description="Pseudouridine synthase RsuA/RluA-like" evidence="2">
    <location>
        <begin position="30"/>
        <end position="188"/>
    </location>
</feature>
<dbReference type="PANTHER" id="PTHR21600:SF87">
    <property type="entry name" value="RNA PSEUDOURIDYLATE SYNTHASE DOMAIN-CONTAINING PROTEIN 1"/>
    <property type="match status" value="1"/>
</dbReference>
<dbReference type="Pfam" id="PF00849">
    <property type="entry name" value="PseudoU_synth_2"/>
    <property type="match status" value="1"/>
</dbReference>
<dbReference type="CDD" id="cd02869">
    <property type="entry name" value="PseudoU_synth_RluA_like"/>
    <property type="match status" value="1"/>
</dbReference>
<dbReference type="InterPro" id="IPR006145">
    <property type="entry name" value="PsdUridine_synth_RsuA/RluA"/>
</dbReference>
<dbReference type="Proteomes" id="UP000807353">
    <property type="component" value="Unassembled WGS sequence"/>
</dbReference>
<organism evidence="3 4">
    <name type="scientific">Collybia nuda</name>
    <dbReference type="NCBI Taxonomy" id="64659"/>
    <lineage>
        <taxon>Eukaryota</taxon>
        <taxon>Fungi</taxon>
        <taxon>Dikarya</taxon>
        <taxon>Basidiomycota</taxon>
        <taxon>Agaricomycotina</taxon>
        <taxon>Agaricomycetes</taxon>
        <taxon>Agaricomycetidae</taxon>
        <taxon>Agaricales</taxon>
        <taxon>Tricholomatineae</taxon>
        <taxon>Clitocybaceae</taxon>
        <taxon>Collybia</taxon>
    </lineage>
</organism>
<dbReference type="PANTHER" id="PTHR21600">
    <property type="entry name" value="MITOCHONDRIAL RNA PSEUDOURIDINE SYNTHASE"/>
    <property type="match status" value="1"/>
</dbReference>
<dbReference type="InterPro" id="IPR020103">
    <property type="entry name" value="PsdUridine_synth_cat_dom_sf"/>
</dbReference>
<keyword evidence="4" id="KW-1185">Reference proteome</keyword>
<comment type="caution">
    <text evidence="3">The sequence shown here is derived from an EMBL/GenBank/DDBJ whole genome shotgun (WGS) entry which is preliminary data.</text>
</comment>
<gene>
    <name evidence="3" type="ORF">BDZ94DRAFT_1164221</name>
</gene>
<proteinExistence type="inferred from homology"/>
<dbReference type="SUPFAM" id="SSF55120">
    <property type="entry name" value="Pseudouridine synthase"/>
    <property type="match status" value="1"/>
</dbReference>
<dbReference type="GO" id="GO:0003723">
    <property type="term" value="F:RNA binding"/>
    <property type="evidence" value="ECO:0007669"/>
    <property type="project" value="InterPro"/>
</dbReference>
<evidence type="ECO:0000313" key="4">
    <source>
        <dbReference type="Proteomes" id="UP000807353"/>
    </source>
</evidence>
<evidence type="ECO:0000259" key="2">
    <source>
        <dbReference type="Pfam" id="PF00849"/>
    </source>
</evidence>
<name>A0A9P6CK36_9AGAR</name>
<sequence length="295" mass="32848">MSISSISTKHAFRLSKHPLSNLSIYVDNGLIVVNKPPDLVCQLQARNEPRVAARNNLNTLFQKLRKDLLLLSDPYPVHRLDKGTTGSLVFARTPHQARGLSQQFQQRTVEKTYLALVRGGAKSFESSFGEIRAPIAYNDGRGSLDISEEGLPSLTGWEVVASSPVAPLTLLRLRLHTGHKHQLRIHASFCLKTPILGDSLYSANLPSETILNATHLPENRIFLHASEISFYRYRVTGPNKRFRLGVRAPLPMDFLTICQDLKIQVNRADAKGGIFVDGLFVEDGKLPDVGGYWTQ</sequence>
<dbReference type="GO" id="GO:0009982">
    <property type="term" value="F:pseudouridine synthase activity"/>
    <property type="evidence" value="ECO:0007669"/>
    <property type="project" value="InterPro"/>
</dbReference>
<dbReference type="InterPro" id="IPR050188">
    <property type="entry name" value="RluA_PseudoU_synthase"/>
</dbReference>
<accession>A0A9P6CK36</accession>
<reference evidence="3" key="1">
    <citation type="submission" date="2020-11" db="EMBL/GenBank/DDBJ databases">
        <authorList>
            <consortium name="DOE Joint Genome Institute"/>
            <person name="Ahrendt S."/>
            <person name="Riley R."/>
            <person name="Andreopoulos W."/>
            <person name="Labutti K."/>
            <person name="Pangilinan J."/>
            <person name="Ruiz-Duenas F.J."/>
            <person name="Barrasa J.M."/>
            <person name="Sanchez-Garcia M."/>
            <person name="Camarero S."/>
            <person name="Miyauchi S."/>
            <person name="Serrano A."/>
            <person name="Linde D."/>
            <person name="Babiker R."/>
            <person name="Drula E."/>
            <person name="Ayuso-Fernandez I."/>
            <person name="Pacheco R."/>
            <person name="Padilla G."/>
            <person name="Ferreira P."/>
            <person name="Barriuso J."/>
            <person name="Kellner H."/>
            <person name="Castanera R."/>
            <person name="Alfaro M."/>
            <person name="Ramirez L."/>
            <person name="Pisabarro A.G."/>
            <person name="Kuo A."/>
            <person name="Tritt A."/>
            <person name="Lipzen A."/>
            <person name="He G."/>
            <person name="Yan M."/>
            <person name="Ng V."/>
            <person name="Cullen D."/>
            <person name="Martin F."/>
            <person name="Rosso M.-N."/>
            <person name="Henrissat B."/>
            <person name="Hibbett D."/>
            <person name="Martinez A.T."/>
            <person name="Grigoriev I.V."/>
        </authorList>
    </citation>
    <scope>NUCLEOTIDE SEQUENCE</scope>
    <source>
        <strain evidence="3">CBS 247.69</strain>
    </source>
</reference>
<evidence type="ECO:0000256" key="1">
    <source>
        <dbReference type="ARBA" id="ARBA00010876"/>
    </source>
</evidence>
<dbReference type="OrthoDB" id="428658at2759"/>
<dbReference type="Gene3D" id="3.30.2350.10">
    <property type="entry name" value="Pseudouridine synthase"/>
    <property type="match status" value="1"/>
</dbReference>
<dbReference type="EMBL" id="MU150263">
    <property type="protein sequence ID" value="KAF9463403.1"/>
    <property type="molecule type" value="Genomic_DNA"/>
</dbReference>